<dbReference type="SUPFAM" id="SSF52374">
    <property type="entry name" value="Nucleotidylyl transferase"/>
    <property type="match status" value="1"/>
</dbReference>
<evidence type="ECO:0000256" key="4">
    <source>
        <dbReference type="ARBA" id="ARBA00022598"/>
    </source>
</evidence>
<proteinExistence type="inferred from homology"/>
<dbReference type="SUPFAM" id="SSF50677">
    <property type="entry name" value="ValRS/IleRS/LeuRS editing domain"/>
    <property type="match status" value="1"/>
</dbReference>
<dbReference type="Ensembl" id="ENSEBUT00000023680.1">
    <property type="protein sequence ID" value="ENSEBUP00000023104.1"/>
    <property type="gene ID" value="ENSEBUG00000014221.1"/>
</dbReference>
<evidence type="ECO:0000259" key="12">
    <source>
        <dbReference type="Pfam" id="PF00133"/>
    </source>
</evidence>
<dbReference type="FunFam" id="1.10.10.830:FF:000002">
    <property type="entry name" value="Isoleucine--tRNA ligase, mitochondrial"/>
    <property type="match status" value="1"/>
</dbReference>
<keyword evidence="9" id="KW-0030">Aminoacyl-tRNA synthetase</keyword>
<dbReference type="PRINTS" id="PR00984">
    <property type="entry name" value="TRNASYNTHILE"/>
</dbReference>
<dbReference type="GO" id="GO:0004822">
    <property type="term" value="F:isoleucine-tRNA ligase activity"/>
    <property type="evidence" value="ECO:0007669"/>
    <property type="project" value="UniProtKB-EC"/>
</dbReference>
<reference evidence="13" key="1">
    <citation type="submission" date="2025-08" db="UniProtKB">
        <authorList>
            <consortium name="Ensembl"/>
        </authorList>
    </citation>
    <scope>IDENTIFICATION</scope>
</reference>
<dbReference type="Proteomes" id="UP000694388">
    <property type="component" value="Unplaced"/>
</dbReference>
<dbReference type="GO" id="GO:0046872">
    <property type="term" value="F:metal ion binding"/>
    <property type="evidence" value="ECO:0007669"/>
    <property type="project" value="UniProtKB-KW"/>
</dbReference>
<dbReference type="Pfam" id="PF00133">
    <property type="entry name" value="tRNA-synt_1"/>
    <property type="match status" value="1"/>
</dbReference>
<dbReference type="InterPro" id="IPR014729">
    <property type="entry name" value="Rossmann-like_a/b/a_fold"/>
</dbReference>
<dbReference type="InterPro" id="IPR002300">
    <property type="entry name" value="aa-tRNA-synth_Ia"/>
</dbReference>
<dbReference type="PANTHER" id="PTHR42765">
    <property type="entry name" value="SOLEUCYL-TRNA SYNTHETASE"/>
    <property type="match status" value="1"/>
</dbReference>
<keyword evidence="14" id="KW-1185">Reference proteome</keyword>
<dbReference type="EC" id="6.1.1.5" evidence="2"/>
<dbReference type="GO" id="GO:0005524">
    <property type="term" value="F:ATP binding"/>
    <property type="evidence" value="ECO:0007669"/>
    <property type="project" value="UniProtKB-KW"/>
</dbReference>
<name>A0A8C4R000_EPTBU</name>
<sequence>MLCPVKKKKMYIYIYCCEFSAARLEWRPPRPPERTILSLPSRTNAGSYAVLLYDNFFCFFFQILKDITNRFHVMRGDRVHFMPGWDCHGLPIEMKALTEGEVLSHNLYPMETRQKAQKFAEETISKQKAAFIRWGVMADWDSGCYSTFEKEYVAKQLELFFDMYDKGYIYQAFKPVFWSPATKTALAEAELEYNDEHVSRATYVKFPLSKRPSKLSDVFGDVVVWTTQPWTIPANEAVCFLPNVNYCLAKCDSLGECLLVAVERVPSLADSLGMKLEVLQTFSGLKLEGGACRHPTIPMKEIPLLPSNHVTIEKGTGLVHIAPAHGMEDYNVASHHQLPVECLVNEDGIFTENAGEELVGKFVMEQGNLAVIEQLQNAGQLLKEEEHVHSFPYDWRAQCPVLIRASHQWFVDTSAILKHAALENVETHPKLARGSMQALLPQRTYWCISRQRSWGVPIPVFYSCQTHQALINKHTVQHVAKLVRDHGTDCWWTLPLQELLPNALLEKSGKSTEEEFERGVDIMDIWFDSGSSWASVLESVNHCSDLYLEGKDQLSGWFQSSLLLSCAANKRAPFRSLLVHGFATSEDGQKMSKSRGNVVDPMVVVNGGKDKIEEPAYGADVLRWWAAESNVYADVFVGPSVLKRTEDSVFGVRSYLVTFIEVYFCLLFQVLFYLLMNGTTVKSSYNKLISFVGLSIVNQNGHFIVIKLIIIISVPDETPKSAPSKVHHFKFAFASKAHFSSSALSTFTVSKGNEWQGHKK</sequence>
<keyword evidence="11" id="KW-1133">Transmembrane helix</keyword>
<dbReference type="GeneTree" id="ENSGT00550000074910"/>
<dbReference type="Gene3D" id="3.90.740.10">
    <property type="entry name" value="Valyl/Leucyl/Isoleucyl-tRNA synthetase, editing domain"/>
    <property type="match status" value="1"/>
</dbReference>
<evidence type="ECO:0000256" key="7">
    <source>
        <dbReference type="ARBA" id="ARBA00022840"/>
    </source>
</evidence>
<dbReference type="FunFam" id="3.90.740.10:FF:000009">
    <property type="entry name" value="Isoleucyl-tRNA synthetase 2, mitochondrial"/>
    <property type="match status" value="1"/>
</dbReference>
<protein>
    <recommendedName>
        <fullName evidence="2">isoleucine--tRNA ligase</fullName>
        <ecNumber evidence="2">6.1.1.5</ecNumber>
    </recommendedName>
    <alternativeName>
        <fullName evidence="10">Isoleucyl-tRNA synthetase</fullName>
    </alternativeName>
</protein>
<keyword evidence="5" id="KW-0479">Metal-binding</keyword>
<feature type="domain" description="Aminoacyl-tRNA synthetase class Ia" evidence="12">
    <location>
        <begin position="62"/>
        <end position="635"/>
    </location>
</feature>
<evidence type="ECO:0000256" key="5">
    <source>
        <dbReference type="ARBA" id="ARBA00022723"/>
    </source>
</evidence>
<dbReference type="GO" id="GO:0006428">
    <property type="term" value="P:isoleucyl-tRNA aminoacylation"/>
    <property type="evidence" value="ECO:0007669"/>
    <property type="project" value="InterPro"/>
</dbReference>
<evidence type="ECO:0000256" key="1">
    <source>
        <dbReference type="ARBA" id="ARBA00005594"/>
    </source>
</evidence>
<dbReference type="InterPro" id="IPR002301">
    <property type="entry name" value="Ile-tRNA-ligase"/>
</dbReference>
<dbReference type="InterPro" id="IPR050081">
    <property type="entry name" value="Ile-tRNA_ligase"/>
</dbReference>
<comment type="similarity">
    <text evidence="1">Belongs to the class-I aminoacyl-tRNA synthetase family.</text>
</comment>
<evidence type="ECO:0000256" key="10">
    <source>
        <dbReference type="ARBA" id="ARBA00032665"/>
    </source>
</evidence>
<keyword evidence="6" id="KW-0547">Nucleotide-binding</keyword>
<evidence type="ECO:0000256" key="2">
    <source>
        <dbReference type="ARBA" id="ARBA00013165"/>
    </source>
</evidence>
<keyword evidence="8" id="KW-0648">Protein biosynthesis</keyword>
<evidence type="ECO:0000313" key="13">
    <source>
        <dbReference type="Ensembl" id="ENSEBUP00000023104.1"/>
    </source>
</evidence>
<keyword evidence="11" id="KW-0812">Transmembrane</keyword>
<keyword evidence="4" id="KW-0436">Ligase</keyword>
<evidence type="ECO:0000256" key="3">
    <source>
        <dbReference type="ARBA" id="ARBA00022490"/>
    </source>
</evidence>
<evidence type="ECO:0000313" key="14">
    <source>
        <dbReference type="Proteomes" id="UP000694388"/>
    </source>
</evidence>
<organism evidence="13 14">
    <name type="scientific">Eptatretus burgeri</name>
    <name type="common">Inshore hagfish</name>
    <dbReference type="NCBI Taxonomy" id="7764"/>
    <lineage>
        <taxon>Eukaryota</taxon>
        <taxon>Metazoa</taxon>
        <taxon>Chordata</taxon>
        <taxon>Craniata</taxon>
        <taxon>Vertebrata</taxon>
        <taxon>Cyclostomata</taxon>
        <taxon>Myxini</taxon>
        <taxon>Myxiniformes</taxon>
        <taxon>Myxinidae</taxon>
        <taxon>Eptatretinae</taxon>
        <taxon>Eptatretus</taxon>
    </lineage>
</organism>
<evidence type="ECO:0000256" key="11">
    <source>
        <dbReference type="SAM" id="Phobius"/>
    </source>
</evidence>
<keyword evidence="11" id="KW-0472">Membrane</keyword>
<keyword evidence="3" id="KW-0963">Cytoplasm</keyword>
<feature type="transmembrane region" description="Helical" evidence="11">
    <location>
        <begin position="655"/>
        <end position="676"/>
    </location>
</feature>
<evidence type="ECO:0000256" key="6">
    <source>
        <dbReference type="ARBA" id="ARBA00022741"/>
    </source>
</evidence>
<dbReference type="GO" id="GO:0005739">
    <property type="term" value="C:mitochondrion"/>
    <property type="evidence" value="ECO:0007669"/>
    <property type="project" value="TreeGrafter"/>
</dbReference>
<dbReference type="Gene3D" id="3.40.50.620">
    <property type="entry name" value="HUPs"/>
    <property type="match status" value="2"/>
</dbReference>
<evidence type="ECO:0000256" key="9">
    <source>
        <dbReference type="ARBA" id="ARBA00023146"/>
    </source>
</evidence>
<dbReference type="PANTHER" id="PTHR42765:SF1">
    <property type="entry name" value="ISOLEUCINE--TRNA LIGASE, MITOCHONDRIAL"/>
    <property type="match status" value="1"/>
</dbReference>
<evidence type="ECO:0000256" key="8">
    <source>
        <dbReference type="ARBA" id="ARBA00022917"/>
    </source>
</evidence>
<dbReference type="InterPro" id="IPR009008">
    <property type="entry name" value="Val/Leu/Ile-tRNA-synth_edit"/>
</dbReference>
<dbReference type="Gene3D" id="1.10.10.830">
    <property type="entry name" value="Ile-tRNA synthetase CP2 domain-like"/>
    <property type="match status" value="1"/>
</dbReference>
<keyword evidence="7" id="KW-0067">ATP-binding</keyword>
<reference evidence="13" key="2">
    <citation type="submission" date="2025-09" db="UniProtKB">
        <authorList>
            <consortium name="Ensembl"/>
        </authorList>
    </citation>
    <scope>IDENTIFICATION</scope>
</reference>
<dbReference type="GO" id="GO:0032543">
    <property type="term" value="P:mitochondrial translation"/>
    <property type="evidence" value="ECO:0007669"/>
    <property type="project" value="TreeGrafter"/>
</dbReference>
<dbReference type="FunFam" id="3.40.50.620:FF:000128">
    <property type="entry name" value="Isoleucyl-tRNA synthetase 2, mitochondrial"/>
    <property type="match status" value="1"/>
</dbReference>
<dbReference type="GO" id="GO:0002161">
    <property type="term" value="F:aminoacyl-tRNA deacylase activity"/>
    <property type="evidence" value="ECO:0007669"/>
    <property type="project" value="InterPro"/>
</dbReference>
<dbReference type="AlphaFoldDB" id="A0A8C4R000"/>
<accession>A0A8C4R000</accession>